<organism evidence="1 2">
    <name type="scientific">Paenibacillus allorhizosphaerae</name>
    <dbReference type="NCBI Taxonomy" id="2849866"/>
    <lineage>
        <taxon>Bacteria</taxon>
        <taxon>Bacillati</taxon>
        <taxon>Bacillota</taxon>
        <taxon>Bacilli</taxon>
        <taxon>Bacillales</taxon>
        <taxon>Paenibacillaceae</taxon>
        <taxon>Paenibacillus</taxon>
    </lineage>
</organism>
<protein>
    <submittedName>
        <fullName evidence="1">Uncharacterized protein</fullName>
    </submittedName>
</protein>
<sequence>MIQYGSSELKEIRFANMRAMAERRGQWLDIEVSFDLTDGSELPEELEHLTALLICTHDGAIVQFVPQDEGRDCEFQFTELEKEQLRSFYESNVLPRLSELVR</sequence>
<dbReference type="EMBL" id="CAJVCE010000003">
    <property type="protein sequence ID" value="CAG7629479.1"/>
    <property type="molecule type" value="Genomic_DNA"/>
</dbReference>
<dbReference type="RefSeq" id="WP_218097884.1">
    <property type="nucleotide sequence ID" value="NZ_CAJVCE010000003.1"/>
</dbReference>
<name>A0ABM8VE13_9BACL</name>
<reference evidence="1 2" key="1">
    <citation type="submission" date="2021-06" db="EMBL/GenBank/DDBJ databases">
        <authorList>
            <person name="Criscuolo A."/>
        </authorList>
    </citation>
    <scope>NUCLEOTIDE SEQUENCE [LARGE SCALE GENOMIC DNA]</scope>
    <source>
        <strain evidence="2">CIP 111802</strain>
    </source>
</reference>
<gene>
    <name evidence="1" type="ORF">PAECIP111802_01559</name>
</gene>
<evidence type="ECO:0000313" key="1">
    <source>
        <dbReference type="EMBL" id="CAG7629479.1"/>
    </source>
</evidence>
<keyword evidence="2" id="KW-1185">Reference proteome</keyword>
<proteinExistence type="predicted"/>
<evidence type="ECO:0000313" key="2">
    <source>
        <dbReference type="Proteomes" id="UP000730618"/>
    </source>
</evidence>
<dbReference type="Proteomes" id="UP000730618">
    <property type="component" value="Unassembled WGS sequence"/>
</dbReference>
<comment type="caution">
    <text evidence="1">The sequence shown here is derived from an EMBL/GenBank/DDBJ whole genome shotgun (WGS) entry which is preliminary data.</text>
</comment>
<accession>A0ABM8VE13</accession>